<comment type="caution">
    <text evidence="1">The sequence shown here is derived from an EMBL/GenBank/DDBJ whole genome shotgun (WGS) entry which is preliminary data.</text>
</comment>
<proteinExistence type="predicted"/>
<protein>
    <submittedName>
        <fullName evidence="1">Uncharacterized protein</fullName>
    </submittedName>
</protein>
<gene>
    <name evidence="1" type="ORF">LCGC14_1612040</name>
</gene>
<sequence>MADGLARKGFDIDLVEGLASESDFLDAVRAARVECKDERGQSQTTGNVFVEYRDHGRPSGIATTVAEWWSARLADDVFVVIRTSLLRALVRKAYSDGRRTKGGDFNKYDGVLVPCTWLVAPEKALFPTQGEFEL</sequence>
<evidence type="ECO:0000313" key="1">
    <source>
        <dbReference type="EMBL" id="KKM23753.1"/>
    </source>
</evidence>
<name>A0A0F9KNQ4_9ZZZZ</name>
<dbReference type="AlphaFoldDB" id="A0A0F9KNQ4"/>
<organism evidence="1">
    <name type="scientific">marine sediment metagenome</name>
    <dbReference type="NCBI Taxonomy" id="412755"/>
    <lineage>
        <taxon>unclassified sequences</taxon>
        <taxon>metagenomes</taxon>
        <taxon>ecological metagenomes</taxon>
    </lineage>
</organism>
<dbReference type="EMBL" id="LAZR01013059">
    <property type="protein sequence ID" value="KKM23753.1"/>
    <property type="molecule type" value="Genomic_DNA"/>
</dbReference>
<reference evidence="1" key="1">
    <citation type="journal article" date="2015" name="Nature">
        <title>Complex archaea that bridge the gap between prokaryotes and eukaryotes.</title>
        <authorList>
            <person name="Spang A."/>
            <person name="Saw J.H."/>
            <person name="Jorgensen S.L."/>
            <person name="Zaremba-Niedzwiedzka K."/>
            <person name="Martijn J."/>
            <person name="Lind A.E."/>
            <person name="van Eijk R."/>
            <person name="Schleper C."/>
            <person name="Guy L."/>
            <person name="Ettema T.J."/>
        </authorList>
    </citation>
    <scope>NUCLEOTIDE SEQUENCE</scope>
</reference>
<accession>A0A0F9KNQ4</accession>